<organism evidence="2 3">
    <name type="scientific">Nocardia niwae</name>
    <dbReference type="NCBI Taxonomy" id="626084"/>
    <lineage>
        <taxon>Bacteria</taxon>
        <taxon>Bacillati</taxon>
        <taxon>Actinomycetota</taxon>
        <taxon>Actinomycetes</taxon>
        <taxon>Mycobacteriales</taxon>
        <taxon>Nocardiaceae</taxon>
        <taxon>Nocardia</taxon>
    </lineage>
</organism>
<evidence type="ECO:0000256" key="1">
    <source>
        <dbReference type="SAM" id="MobiDB-lite"/>
    </source>
</evidence>
<dbReference type="RefSeq" id="WP_357810381.1">
    <property type="nucleotide sequence ID" value="NZ_JBEYBM010000033.1"/>
</dbReference>
<dbReference type="Proteomes" id="UP001550535">
    <property type="component" value="Unassembled WGS sequence"/>
</dbReference>
<keyword evidence="3" id="KW-1185">Reference proteome</keyword>
<protein>
    <submittedName>
        <fullName evidence="2">Uncharacterized protein</fullName>
    </submittedName>
</protein>
<reference evidence="2 3" key="1">
    <citation type="submission" date="2024-06" db="EMBL/GenBank/DDBJ databases">
        <title>The Natural Products Discovery Center: Release of the First 8490 Sequenced Strains for Exploring Actinobacteria Biosynthetic Diversity.</title>
        <authorList>
            <person name="Kalkreuter E."/>
            <person name="Kautsar S.A."/>
            <person name="Yang D."/>
            <person name="Bader C.D."/>
            <person name="Teijaro C.N."/>
            <person name="Fluegel L."/>
            <person name="Davis C.M."/>
            <person name="Simpson J.R."/>
            <person name="Lauterbach L."/>
            <person name="Steele A.D."/>
            <person name="Gui C."/>
            <person name="Meng S."/>
            <person name="Li G."/>
            <person name="Viehrig K."/>
            <person name="Ye F."/>
            <person name="Su P."/>
            <person name="Kiefer A.F."/>
            <person name="Nichols A."/>
            <person name="Cepeda A.J."/>
            <person name="Yan W."/>
            <person name="Fan B."/>
            <person name="Jiang Y."/>
            <person name="Adhikari A."/>
            <person name="Zheng C.-J."/>
            <person name="Schuster L."/>
            <person name="Cowan T.M."/>
            <person name="Smanski M.J."/>
            <person name="Chevrette M.G."/>
            <person name="De Carvalho L.P.S."/>
            <person name="Shen B."/>
        </authorList>
    </citation>
    <scope>NUCLEOTIDE SEQUENCE [LARGE SCALE GENOMIC DNA]</scope>
    <source>
        <strain evidence="2 3">NPDC019434</strain>
    </source>
</reference>
<feature type="compositionally biased region" description="Polar residues" evidence="1">
    <location>
        <begin position="8"/>
        <end position="27"/>
    </location>
</feature>
<proteinExistence type="predicted"/>
<evidence type="ECO:0000313" key="3">
    <source>
        <dbReference type="Proteomes" id="UP001550535"/>
    </source>
</evidence>
<feature type="region of interest" description="Disordered" evidence="1">
    <location>
        <begin position="1"/>
        <end position="31"/>
    </location>
</feature>
<gene>
    <name evidence="2" type="ORF">ABZ507_04550</name>
</gene>
<comment type="caution">
    <text evidence="2">The sequence shown here is derived from an EMBL/GenBank/DDBJ whole genome shotgun (WGS) entry which is preliminary data.</text>
</comment>
<accession>A0ABV2X5G9</accession>
<sequence length="195" mass="20243">MSALPSGSPENQPPDSNENKSAGTTSKWAPVEPVPSSEMLLAAFAGLTPITTTDILDPAGDLVVRRERYGLASEVLASGAVASERVQSVATALVSAKGKLDLLVTIIGAAVGKRLQRRQDGARPARPAAEARPVPVHTESIGEIAARVAALWEVVSANAGDVGDLSEADRLMELCEGYDSLVAEIEAGRRLPPGL</sequence>
<evidence type="ECO:0000313" key="2">
    <source>
        <dbReference type="EMBL" id="MEU2121084.1"/>
    </source>
</evidence>
<dbReference type="EMBL" id="JBEYBR010000007">
    <property type="protein sequence ID" value="MEU2121084.1"/>
    <property type="molecule type" value="Genomic_DNA"/>
</dbReference>
<name>A0ABV2X5G9_9NOCA</name>